<proteinExistence type="predicted"/>
<comment type="caution">
    <text evidence="1">The sequence shown here is derived from an EMBL/GenBank/DDBJ whole genome shotgun (WGS) entry which is preliminary data.</text>
</comment>
<protein>
    <submittedName>
        <fullName evidence="1">Uncharacterized protein</fullName>
    </submittedName>
</protein>
<dbReference type="AlphaFoldDB" id="A0AAN6BSG1"/>
<name>A0AAN6BSG1_ASPLE</name>
<sequence length="176" mass="19683">MMRRIYADWDDVKSEVRCNRRRHYLKENRHAKRWLLAASKLSFGVLLVAGKRLESHLNDTRMSDSYLVALLDEIASQYPDAIEVFQLLSGSVRSILAHEGPMQGTDMDQVVAGIRAVLGEDDGQDELPSLHEPLGRASCETKELSGVQNEHSSIQGLDGSNPIPEDFLLAYDFSSP</sequence>
<evidence type="ECO:0000313" key="2">
    <source>
        <dbReference type="Proteomes" id="UP000649114"/>
    </source>
</evidence>
<organism evidence="1 2">
    <name type="scientific">Aspergillus lentulus</name>
    <dbReference type="NCBI Taxonomy" id="293939"/>
    <lineage>
        <taxon>Eukaryota</taxon>
        <taxon>Fungi</taxon>
        <taxon>Dikarya</taxon>
        <taxon>Ascomycota</taxon>
        <taxon>Pezizomycotina</taxon>
        <taxon>Eurotiomycetes</taxon>
        <taxon>Eurotiomycetidae</taxon>
        <taxon>Eurotiales</taxon>
        <taxon>Aspergillaceae</taxon>
        <taxon>Aspergillus</taxon>
        <taxon>Aspergillus subgen. Fumigati</taxon>
    </lineage>
</organism>
<gene>
    <name evidence="1" type="ORF">CNMCM8927_003588</name>
</gene>
<accession>A0AAN6BSG1</accession>
<dbReference type="EMBL" id="JAAAPU010000020">
    <property type="protein sequence ID" value="KAF4207314.1"/>
    <property type="molecule type" value="Genomic_DNA"/>
</dbReference>
<evidence type="ECO:0000313" key="1">
    <source>
        <dbReference type="EMBL" id="KAF4207314.1"/>
    </source>
</evidence>
<dbReference type="Proteomes" id="UP000649114">
    <property type="component" value="Unassembled WGS sequence"/>
</dbReference>
<reference evidence="1" key="2">
    <citation type="submission" date="2020-04" db="EMBL/GenBank/DDBJ databases">
        <authorList>
            <person name="Santos R.A.C."/>
            <person name="Steenwyk J.L."/>
            <person name="Rivero-Menendez O."/>
            <person name="Mead M.E."/>
            <person name="Silva L.P."/>
            <person name="Bastos R.W."/>
            <person name="Alastruey-Izquierdo A."/>
            <person name="Goldman G.H."/>
            <person name="Rokas A."/>
        </authorList>
    </citation>
    <scope>NUCLEOTIDE SEQUENCE</scope>
    <source>
        <strain evidence="1">CNM-CM8927</strain>
    </source>
</reference>
<reference evidence="1" key="1">
    <citation type="journal article" date="2020" name="bioRxiv">
        <title>Genomic and phenotypic heterogeneity of clinical isolates of the human pathogens Aspergillus fumigatus, Aspergillus lentulus and Aspergillus fumigatiaffinis.</title>
        <authorList>
            <person name="dos Santos R.A.C."/>
            <person name="Steenwyk J.L."/>
            <person name="Rivero-Menendez O."/>
            <person name="Mead M.E."/>
            <person name="Silva L.P."/>
            <person name="Bastos R.W."/>
            <person name="Alastruey-Izquierdo A."/>
            <person name="Goldman G.H."/>
            <person name="Rokas A."/>
        </authorList>
    </citation>
    <scope>NUCLEOTIDE SEQUENCE</scope>
    <source>
        <strain evidence="1">CNM-CM8927</strain>
    </source>
</reference>